<dbReference type="KEGG" id="pabs:JIR001_24890"/>
<dbReference type="AlphaFoldDB" id="A0A8D5UFS1"/>
<gene>
    <name evidence="1" type="ORF">JIR001_24890</name>
</gene>
<evidence type="ECO:0000313" key="1">
    <source>
        <dbReference type="EMBL" id="BCU82706.1"/>
    </source>
</evidence>
<proteinExistence type="predicted"/>
<dbReference type="Proteomes" id="UP000677436">
    <property type="component" value="Chromosome"/>
</dbReference>
<organism evidence="1 2">
    <name type="scientific">Polycladomyces abyssicola</name>
    <dbReference type="NCBI Taxonomy" id="1125966"/>
    <lineage>
        <taxon>Bacteria</taxon>
        <taxon>Bacillati</taxon>
        <taxon>Bacillota</taxon>
        <taxon>Bacilli</taxon>
        <taxon>Bacillales</taxon>
        <taxon>Thermoactinomycetaceae</taxon>
        <taxon>Polycladomyces</taxon>
    </lineage>
</organism>
<accession>A0A8D5UFS1</accession>
<protein>
    <submittedName>
        <fullName evidence="1">Uncharacterized protein</fullName>
    </submittedName>
</protein>
<reference evidence="1" key="2">
    <citation type="journal article" date="2021" name="Microbiol. Resour. Announc.">
        <title>Complete Genome Sequence of Polycladomyces abyssicola JIR-001T, Isolated from Hemipelagic Sediment in Deep Seawater.</title>
        <authorList>
            <person name="Tsubouchi T."/>
            <person name="Kaneko Y."/>
        </authorList>
    </citation>
    <scope>NUCLEOTIDE SEQUENCE</scope>
    <source>
        <strain evidence="1">JIR-001</strain>
    </source>
</reference>
<name>A0A8D5UFS1_9BACL</name>
<evidence type="ECO:0000313" key="2">
    <source>
        <dbReference type="Proteomes" id="UP000677436"/>
    </source>
</evidence>
<sequence>METMKLSTLVLTVSPDLYDLLKEEELNSHIVIRGDVSSIGPEDLNEIIARTIEYHHSAPYH</sequence>
<reference evidence="1" key="1">
    <citation type="journal article" date="2013" name="Int. J. Syst. Evol. Microbiol.">
        <title>Polycladomyces abyssicola gen. nov., sp. nov., a thermophilic filamentous bacterium isolated from hemipelagic sediment.</title>
        <authorList>
            <person name="Tsubouchi T."/>
            <person name="Shimane Y."/>
            <person name="Mori K."/>
            <person name="Usui K."/>
            <person name="Hiraki T."/>
            <person name="Tame A."/>
            <person name="Uematsu K."/>
            <person name="Maruyama T."/>
            <person name="Hatada Y."/>
        </authorList>
    </citation>
    <scope>NUCLEOTIDE SEQUENCE</scope>
    <source>
        <strain evidence="1">JIR-001</strain>
    </source>
</reference>
<dbReference type="EMBL" id="AP024601">
    <property type="protein sequence ID" value="BCU82706.1"/>
    <property type="molecule type" value="Genomic_DNA"/>
</dbReference>
<dbReference type="RefSeq" id="WP_212773018.1">
    <property type="nucleotide sequence ID" value="NZ_AP024601.1"/>
</dbReference>
<keyword evidence="2" id="KW-1185">Reference proteome</keyword>